<sequence>MDEAVTPRPIFSCQRTGSVDCAHASIGARQAAAIARRAGMDRKKDACIIAWTPKIVGRGPQAASSLESWWENIRYGGLRRDGPGGTHPVGALPTRVRLTRVRAANPWLGARKPVNSSGRGALPASRSAPAHRIAAPGARNG</sequence>
<name>A0ABP9DSY6_9GAMM</name>
<evidence type="ECO:0000256" key="1">
    <source>
        <dbReference type="SAM" id="MobiDB-lite"/>
    </source>
</evidence>
<proteinExistence type="predicted"/>
<dbReference type="Proteomes" id="UP001501323">
    <property type="component" value="Unassembled WGS sequence"/>
</dbReference>
<gene>
    <name evidence="2" type="ORF">GCM10023332_07350</name>
</gene>
<reference evidence="3" key="1">
    <citation type="journal article" date="2019" name="Int. J. Syst. Evol. Microbiol.">
        <title>The Global Catalogue of Microorganisms (GCM) 10K type strain sequencing project: providing services to taxonomists for standard genome sequencing and annotation.</title>
        <authorList>
            <consortium name="The Broad Institute Genomics Platform"/>
            <consortium name="The Broad Institute Genome Sequencing Center for Infectious Disease"/>
            <person name="Wu L."/>
            <person name="Ma J."/>
        </authorList>
    </citation>
    <scope>NUCLEOTIDE SEQUENCE [LARGE SCALE GENOMIC DNA]</scope>
    <source>
        <strain evidence="3">JCM 18392</strain>
    </source>
</reference>
<accession>A0ABP9DSY6</accession>
<dbReference type="EMBL" id="BAABJY010000001">
    <property type="protein sequence ID" value="GAA4858089.1"/>
    <property type="molecule type" value="Genomic_DNA"/>
</dbReference>
<evidence type="ECO:0000313" key="3">
    <source>
        <dbReference type="Proteomes" id="UP001501323"/>
    </source>
</evidence>
<protein>
    <submittedName>
        <fullName evidence="2">Uncharacterized protein</fullName>
    </submittedName>
</protein>
<keyword evidence="3" id="KW-1185">Reference proteome</keyword>
<evidence type="ECO:0000313" key="2">
    <source>
        <dbReference type="EMBL" id="GAA4858089.1"/>
    </source>
</evidence>
<comment type="caution">
    <text evidence="2">The sequence shown here is derived from an EMBL/GenBank/DDBJ whole genome shotgun (WGS) entry which is preliminary data.</text>
</comment>
<organism evidence="2 3">
    <name type="scientific">Luteimonas vadosa</name>
    <dbReference type="NCBI Taxonomy" id="1165507"/>
    <lineage>
        <taxon>Bacteria</taxon>
        <taxon>Pseudomonadati</taxon>
        <taxon>Pseudomonadota</taxon>
        <taxon>Gammaproteobacteria</taxon>
        <taxon>Lysobacterales</taxon>
        <taxon>Lysobacteraceae</taxon>
        <taxon>Luteimonas</taxon>
    </lineage>
</organism>
<feature type="region of interest" description="Disordered" evidence="1">
    <location>
        <begin position="109"/>
        <end position="141"/>
    </location>
</feature>